<evidence type="ECO:0000256" key="1">
    <source>
        <dbReference type="ARBA" id="ARBA00006383"/>
    </source>
</evidence>
<keyword evidence="3" id="KW-0012">Acyltransferase</keyword>
<reference evidence="5" key="2">
    <citation type="submission" date="2015-01" db="EMBL/GenBank/DDBJ databases">
        <title>Evolutionary Origins and Diversification of the Mycorrhizal Mutualists.</title>
        <authorList>
            <consortium name="DOE Joint Genome Institute"/>
            <consortium name="Mycorrhizal Genomics Consortium"/>
            <person name="Kohler A."/>
            <person name="Kuo A."/>
            <person name="Nagy L.G."/>
            <person name="Floudas D."/>
            <person name="Copeland A."/>
            <person name="Barry K.W."/>
            <person name="Cichocki N."/>
            <person name="Veneault-Fourrey C."/>
            <person name="LaButti K."/>
            <person name="Lindquist E.A."/>
            <person name="Lipzen A."/>
            <person name="Lundell T."/>
            <person name="Morin E."/>
            <person name="Murat C."/>
            <person name="Riley R."/>
            <person name="Ohm R."/>
            <person name="Sun H."/>
            <person name="Tunlid A."/>
            <person name="Henrissat B."/>
            <person name="Grigoriev I.V."/>
            <person name="Hibbett D.S."/>
            <person name="Martin F."/>
        </authorList>
    </citation>
    <scope>NUCLEOTIDE SEQUENCE [LARGE SCALE GENOMIC DNA]</scope>
    <source>
        <strain evidence="5">Zn</strain>
    </source>
</reference>
<keyword evidence="5" id="KW-1185">Reference proteome</keyword>
<accession>A0A0C3HDZ8</accession>
<dbReference type="InterPro" id="IPR003679">
    <property type="entry name" value="Amioglycoside_AcTrfase"/>
</dbReference>
<dbReference type="GO" id="GO:0008080">
    <property type="term" value="F:N-acetyltransferase activity"/>
    <property type="evidence" value="ECO:0007669"/>
    <property type="project" value="InterPro"/>
</dbReference>
<sequence>MASAPLVDPLCTRFTIRRDLCKLRVEASDILLVHSSMSNLGFINGGAETVVQALPDTLGPAGTLVDPTHSGDNSDPSEWANPPVLKEWWDKIRRTMPLYNQQTTHTRGMGVIPETVRTWPFAVRSAHPQTSAQS</sequence>
<gene>
    <name evidence="4" type="ORF">OIDMADRAFT_55107</name>
</gene>
<dbReference type="Pfam" id="PF02522">
    <property type="entry name" value="Antibiotic_NAT"/>
    <property type="match status" value="1"/>
</dbReference>
<dbReference type="SUPFAM" id="SSF110710">
    <property type="entry name" value="TTHA0583/YokD-like"/>
    <property type="match status" value="1"/>
</dbReference>
<reference evidence="4 5" key="1">
    <citation type="submission" date="2014-04" db="EMBL/GenBank/DDBJ databases">
        <authorList>
            <consortium name="DOE Joint Genome Institute"/>
            <person name="Kuo A."/>
            <person name="Martino E."/>
            <person name="Perotto S."/>
            <person name="Kohler A."/>
            <person name="Nagy L.G."/>
            <person name="Floudas D."/>
            <person name="Copeland A."/>
            <person name="Barry K.W."/>
            <person name="Cichocki N."/>
            <person name="Veneault-Fourrey C."/>
            <person name="LaButti K."/>
            <person name="Lindquist E.A."/>
            <person name="Lipzen A."/>
            <person name="Lundell T."/>
            <person name="Morin E."/>
            <person name="Murat C."/>
            <person name="Sun H."/>
            <person name="Tunlid A."/>
            <person name="Henrissat B."/>
            <person name="Grigoriev I.V."/>
            <person name="Hibbett D.S."/>
            <person name="Martin F."/>
            <person name="Nordberg H.P."/>
            <person name="Cantor M.N."/>
            <person name="Hua S.X."/>
        </authorList>
    </citation>
    <scope>NUCLEOTIDE SEQUENCE [LARGE SCALE GENOMIC DNA]</scope>
    <source>
        <strain evidence="4 5">Zn</strain>
    </source>
</reference>
<comment type="similarity">
    <text evidence="1">Belongs to the antibiotic N-acetyltransferase family.</text>
</comment>
<protein>
    <recommendedName>
        <fullName evidence="6">Aminoglycoside N(3)-acetyltransferase</fullName>
    </recommendedName>
</protein>
<dbReference type="GO" id="GO:0046677">
    <property type="term" value="P:response to antibiotic"/>
    <property type="evidence" value="ECO:0007669"/>
    <property type="project" value="InterPro"/>
</dbReference>
<proteinExistence type="inferred from homology"/>
<dbReference type="PANTHER" id="PTHR11104">
    <property type="entry name" value="AMINOGLYCOSIDE N3-ACETYLTRANSFERASE"/>
    <property type="match status" value="1"/>
</dbReference>
<name>A0A0C3HDZ8_OIDMZ</name>
<evidence type="ECO:0000256" key="3">
    <source>
        <dbReference type="ARBA" id="ARBA00023315"/>
    </source>
</evidence>
<keyword evidence="2" id="KW-0808">Transferase</keyword>
<evidence type="ECO:0000313" key="4">
    <source>
        <dbReference type="EMBL" id="KIN00522.1"/>
    </source>
</evidence>
<evidence type="ECO:0000256" key="2">
    <source>
        <dbReference type="ARBA" id="ARBA00022679"/>
    </source>
</evidence>
<dbReference type="OrthoDB" id="9987540at2759"/>
<evidence type="ECO:0000313" key="5">
    <source>
        <dbReference type="Proteomes" id="UP000054321"/>
    </source>
</evidence>
<dbReference type="EMBL" id="KN832877">
    <property type="protein sequence ID" value="KIN00522.1"/>
    <property type="molecule type" value="Genomic_DNA"/>
</dbReference>
<dbReference type="AlphaFoldDB" id="A0A0C3HDZ8"/>
<organism evidence="4 5">
    <name type="scientific">Oidiodendron maius (strain Zn)</name>
    <dbReference type="NCBI Taxonomy" id="913774"/>
    <lineage>
        <taxon>Eukaryota</taxon>
        <taxon>Fungi</taxon>
        <taxon>Dikarya</taxon>
        <taxon>Ascomycota</taxon>
        <taxon>Pezizomycotina</taxon>
        <taxon>Leotiomycetes</taxon>
        <taxon>Leotiomycetes incertae sedis</taxon>
        <taxon>Myxotrichaceae</taxon>
        <taxon>Oidiodendron</taxon>
    </lineage>
</organism>
<dbReference type="PANTHER" id="PTHR11104:SF0">
    <property type="entry name" value="SPBETA PROPHAGE-DERIVED AMINOGLYCOSIDE N(3')-ACETYLTRANSFERASE-LIKE PROTEIN YOKD"/>
    <property type="match status" value="1"/>
</dbReference>
<evidence type="ECO:0008006" key="6">
    <source>
        <dbReference type="Google" id="ProtNLM"/>
    </source>
</evidence>
<dbReference type="InterPro" id="IPR028345">
    <property type="entry name" value="Antibiotic_NAT-like"/>
</dbReference>
<dbReference type="InParanoid" id="A0A0C3HDZ8"/>
<dbReference type="Proteomes" id="UP000054321">
    <property type="component" value="Unassembled WGS sequence"/>
</dbReference>
<dbReference type="HOGENOM" id="CLU_1896833_0_0_1"/>